<reference evidence="2" key="2">
    <citation type="submission" date="2022-01" db="EMBL/GenBank/DDBJ databases">
        <authorList>
            <person name="Yamashiro T."/>
            <person name="Shiraishi A."/>
            <person name="Satake H."/>
            <person name="Nakayama K."/>
        </authorList>
    </citation>
    <scope>NUCLEOTIDE SEQUENCE</scope>
</reference>
<name>A0ABQ5I406_9ASTR</name>
<comment type="caution">
    <text evidence="2">The sequence shown here is derived from an EMBL/GenBank/DDBJ whole genome shotgun (WGS) entry which is preliminary data.</text>
</comment>
<evidence type="ECO:0000313" key="3">
    <source>
        <dbReference type="Proteomes" id="UP001151760"/>
    </source>
</evidence>
<organism evidence="2 3">
    <name type="scientific">Tanacetum coccineum</name>
    <dbReference type="NCBI Taxonomy" id="301880"/>
    <lineage>
        <taxon>Eukaryota</taxon>
        <taxon>Viridiplantae</taxon>
        <taxon>Streptophyta</taxon>
        <taxon>Embryophyta</taxon>
        <taxon>Tracheophyta</taxon>
        <taxon>Spermatophyta</taxon>
        <taxon>Magnoliopsida</taxon>
        <taxon>eudicotyledons</taxon>
        <taxon>Gunneridae</taxon>
        <taxon>Pentapetalae</taxon>
        <taxon>asterids</taxon>
        <taxon>campanulids</taxon>
        <taxon>Asterales</taxon>
        <taxon>Asteraceae</taxon>
        <taxon>Asteroideae</taxon>
        <taxon>Anthemideae</taxon>
        <taxon>Anthemidinae</taxon>
        <taxon>Tanacetum</taxon>
    </lineage>
</organism>
<feature type="compositionally biased region" description="Low complexity" evidence="1">
    <location>
        <begin position="97"/>
        <end position="117"/>
    </location>
</feature>
<evidence type="ECO:0000313" key="2">
    <source>
        <dbReference type="EMBL" id="GJT94805.1"/>
    </source>
</evidence>
<accession>A0ABQ5I406</accession>
<gene>
    <name evidence="2" type="ORF">Tco_1090323</name>
</gene>
<protein>
    <recommendedName>
        <fullName evidence="4">Reverse transcriptase domain-containing protein</fullName>
    </recommendedName>
</protein>
<evidence type="ECO:0008006" key="4">
    <source>
        <dbReference type="Google" id="ProtNLM"/>
    </source>
</evidence>
<evidence type="ECO:0000256" key="1">
    <source>
        <dbReference type="SAM" id="MobiDB-lite"/>
    </source>
</evidence>
<feature type="region of interest" description="Disordered" evidence="1">
    <location>
        <begin position="46"/>
        <end position="72"/>
    </location>
</feature>
<dbReference type="Proteomes" id="UP001151760">
    <property type="component" value="Unassembled WGS sequence"/>
</dbReference>
<reference evidence="2" key="1">
    <citation type="journal article" date="2022" name="Int. J. Mol. Sci.">
        <title>Draft Genome of Tanacetum Coccineum: Genomic Comparison of Closely Related Tanacetum-Family Plants.</title>
        <authorList>
            <person name="Yamashiro T."/>
            <person name="Shiraishi A."/>
            <person name="Nakayama K."/>
            <person name="Satake H."/>
        </authorList>
    </citation>
    <scope>NUCLEOTIDE SEQUENCE</scope>
</reference>
<proteinExistence type="predicted"/>
<sequence length="130" mass="13982">MRRTKIDLIKVKVLIRTEIKILTKGGLPSNTIPNPREEIKVITTRSGITLAGPQVPPPTPSSEEDEGVKQNLESTMDQVHISILENTIRVLSPIVQPSPGSKSSKLPSSLGSKSSDLPPSPASRSSELPK</sequence>
<keyword evidence="3" id="KW-1185">Reference proteome</keyword>
<dbReference type="EMBL" id="BQNB010020331">
    <property type="protein sequence ID" value="GJT94805.1"/>
    <property type="molecule type" value="Genomic_DNA"/>
</dbReference>
<feature type="region of interest" description="Disordered" evidence="1">
    <location>
        <begin position="94"/>
        <end position="130"/>
    </location>
</feature>